<dbReference type="GO" id="GO:0034515">
    <property type="term" value="C:proteasome storage granule"/>
    <property type="evidence" value="ECO:0007669"/>
    <property type="project" value="EnsemblFungi"/>
</dbReference>
<evidence type="ECO:0000256" key="4">
    <source>
        <dbReference type="SAM" id="MobiDB-lite"/>
    </source>
</evidence>
<dbReference type="OrthoDB" id="40134at2759"/>
<dbReference type="SUPFAM" id="SSF56235">
    <property type="entry name" value="N-terminal nucleophile aminohydrolases (Ntn hydrolases)"/>
    <property type="match status" value="1"/>
</dbReference>
<dbReference type="FunCoup" id="G0VJL3">
    <property type="interactions" value="1384"/>
</dbReference>
<organism evidence="6 7">
    <name type="scientific">Naumovozyma castellii</name>
    <name type="common">Yeast</name>
    <name type="synonym">Saccharomyces castellii</name>
    <dbReference type="NCBI Taxonomy" id="27288"/>
    <lineage>
        <taxon>Eukaryota</taxon>
        <taxon>Fungi</taxon>
        <taxon>Dikarya</taxon>
        <taxon>Ascomycota</taxon>
        <taxon>Saccharomycotina</taxon>
        <taxon>Saccharomycetes</taxon>
        <taxon>Saccharomycetales</taxon>
        <taxon>Saccharomycetaceae</taxon>
        <taxon>Naumovozyma</taxon>
    </lineage>
</organism>
<dbReference type="Pfam" id="PF10584">
    <property type="entry name" value="Proteasome_A_N"/>
    <property type="match status" value="1"/>
</dbReference>
<feature type="domain" description="Proteasome alpha-type subunits" evidence="5">
    <location>
        <begin position="8"/>
        <end position="30"/>
    </location>
</feature>
<dbReference type="InterPro" id="IPR001353">
    <property type="entry name" value="Proteasome_sua/b"/>
</dbReference>
<dbReference type="RefSeq" id="XP_003678039.1">
    <property type="nucleotide sequence ID" value="XM_003677991.1"/>
</dbReference>
<comment type="function">
    <text evidence="1">The proteasome degrades poly-ubiquitinated proteins in the cytoplasm and in the nucleus. It is essential for the regulated turnover of proteins and for the removal of misfolded proteins. The proteasome is a multicatalytic proteinase complex that is characterized by its ability to cleave peptides with Arg, Phe, Tyr, Leu, and Glu adjacent to the leaving group at neutral or slightly basic pH. It has an ATP-dependent proteolytic activity.</text>
</comment>
<name>G0VJL3_NAUCA</name>
<evidence type="ECO:0000256" key="3">
    <source>
        <dbReference type="PROSITE-ProRule" id="PRU00808"/>
    </source>
</evidence>
<dbReference type="HOGENOM" id="CLU_035750_0_1_1"/>
<keyword evidence="2 3" id="KW-0647">Proteasome</keyword>
<dbReference type="InterPro" id="IPR000426">
    <property type="entry name" value="Proteasome_asu_N"/>
</dbReference>
<dbReference type="InParanoid" id="G0VJL3"/>
<keyword evidence="7" id="KW-1185">Reference proteome</keyword>
<evidence type="ECO:0000313" key="7">
    <source>
        <dbReference type="Proteomes" id="UP000001640"/>
    </source>
</evidence>
<dbReference type="InterPro" id="IPR050115">
    <property type="entry name" value="Proteasome_alpha"/>
</dbReference>
<evidence type="ECO:0000256" key="2">
    <source>
        <dbReference type="ARBA" id="ARBA00022942"/>
    </source>
</evidence>
<feature type="compositionally biased region" description="Acidic residues" evidence="4">
    <location>
        <begin position="249"/>
        <end position="267"/>
    </location>
</feature>
<protein>
    <recommendedName>
        <fullName evidence="5">Proteasome alpha-type subunits domain-containing protein</fullName>
    </recommendedName>
</protein>
<dbReference type="eggNOG" id="KOG0184">
    <property type="taxonomic scope" value="Eukaryota"/>
</dbReference>
<dbReference type="Gene3D" id="3.60.20.10">
    <property type="entry name" value="Glutamine Phosphoribosylpyrophosphate, subunit 1, domain 1"/>
    <property type="match status" value="1"/>
</dbReference>
<dbReference type="GO" id="GO:0003729">
    <property type="term" value="F:mRNA binding"/>
    <property type="evidence" value="ECO:0007669"/>
    <property type="project" value="EnsemblFungi"/>
</dbReference>
<evidence type="ECO:0000313" key="6">
    <source>
        <dbReference type="EMBL" id="CCC71693.1"/>
    </source>
</evidence>
<dbReference type="PROSITE" id="PS00388">
    <property type="entry name" value="PROTEASOME_ALPHA_1"/>
    <property type="match status" value="1"/>
</dbReference>
<evidence type="ECO:0000256" key="1">
    <source>
        <dbReference type="ARBA" id="ARBA00003542"/>
    </source>
</evidence>
<dbReference type="Pfam" id="PF00227">
    <property type="entry name" value="Proteasome"/>
    <property type="match status" value="1"/>
</dbReference>
<reference evidence="6 7" key="1">
    <citation type="journal article" date="2011" name="Proc. Natl. Acad. Sci. U.S.A.">
        <title>Evolutionary erosion of yeast sex chromosomes by mating-type switching accidents.</title>
        <authorList>
            <person name="Gordon J.L."/>
            <person name="Armisen D."/>
            <person name="Proux-Wera E."/>
            <person name="Oheigeartaigh S.S."/>
            <person name="Byrne K.P."/>
            <person name="Wolfe K.H."/>
        </authorList>
    </citation>
    <scope>NUCLEOTIDE SEQUENCE [LARGE SCALE GENOMIC DNA]</scope>
    <source>
        <strain evidence="7">ATCC 76901 / BCRC 22586 / CBS 4309 / NBRC 1992 / NRRL Y-12630</strain>
    </source>
</reference>
<feature type="compositionally biased region" description="Basic and acidic residues" evidence="4">
    <location>
        <begin position="282"/>
        <end position="292"/>
    </location>
</feature>
<dbReference type="Proteomes" id="UP000001640">
    <property type="component" value="Chromosome 9"/>
</dbReference>
<dbReference type="OMA" id="RVSMYMH"/>
<dbReference type="KEGG" id="ncs:NCAS_0I00250"/>
<dbReference type="STRING" id="1064592.G0VJL3"/>
<dbReference type="InterPro" id="IPR029055">
    <property type="entry name" value="Ntn_hydrolases_N"/>
</dbReference>
<proteinExistence type="inferred from homology"/>
<gene>
    <name evidence="6" type="primary">NCAS0I00250</name>
    <name evidence="6" type="ordered locus">NCAS_0I00250</name>
</gene>
<accession>G0VJL3</accession>
<dbReference type="PANTHER" id="PTHR11599">
    <property type="entry name" value="PROTEASOME SUBUNIT ALPHA/BETA"/>
    <property type="match status" value="1"/>
</dbReference>
<reference key="2">
    <citation type="submission" date="2011-08" db="EMBL/GenBank/DDBJ databases">
        <title>Genome sequence of Naumovozyma castellii.</title>
        <authorList>
            <person name="Gordon J.L."/>
            <person name="Armisen D."/>
            <person name="Proux-Wera E."/>
            <person name="OhEigeartaigh S.S."/>
            <person name="Byrne K.P."/>
            <person name="Wolfe K.H."/>
        </authorList>
    </citation>
    <scope>NUCLEOTIDE SEQUENCE</scope>
    <source>
        <strain>Type strain:CBS 4309</strain>
    </source>
</reference>
<evidence type="ECO:0000259" key="5">
    <source>
        <dbReference type="PROSITE" id="PS00388"/>
    </source>
</evidence>
<dbReference type="SMART" id="SM00948">
    <property type="entry name" value="Proteasome_A_N"/>
    <property type="match status" value="1"/>
</dbReference>
<dbReference type="InterPro" id="IPR023332">
    <property type="entry name" value="Proteasome_alpha-type"/>
</dbReference>
<dbReference type="CDD" id="cd03751">
    <property type="entry name" value="proteasome_alpha_type_3"/>
    <property type="match status" value="1"/>
</dbReference>
<dbReference type="GO" id="GO:0043161">
    <property type="term" value="P:proteasome-mediated ubiquitin-dependent protein catabolic process"/>
    <property type="evidence" value="ECO:0007669"/>
    <property type="project" value="EnsemblFungi"/>
</dbReference>
<comment type="similarity">
    <text evidence="3">Belongs to the peptidase T1A family.</text>
</comment>
<dbReference type="EMBL" id="HE576760">
    <property type="protein sequence ID" value="CCC71693.1"/>
    <property type="molecule type" value="Genomic_DNA"/>
</dbReference>
<dbReference type="GeneID" id="96905384"/>
<dbReference type="GO" id="GO:0019773">
    <property type="term" value="C:proteasome core complex, alpha-subunit complex"/>
    <property type="evidence" value="ECO:0007669"/>
    <property type="project" value="UniProtKB-UniRule"/>
</dbReference>
<dbReference type="FunFam" id="3.60.20.10:FF:000044">
    <property type="entry name" value="Probable proteasome subunit alpha type-7"/>
    <property type="match status" value="1"/>
</dbReference>
<dbReference type="AlphaFoldDB" id="G0VJL3"/>
<dbReference type="GO" id="GO:0010499">
    <property type="term" value="P:proteasomal ubiquitin-independent protein catabolic process"/>
    <property type="evidence" value="ECO:0007669"/>
    <property type="project" value="EnsemblFungi"/>
</dbReference>
<feature type="region of interest" description="Disordered" evidence="4">
    <location>
        <begin position="246"/>
        <end position="292"/>
    </location>
</feature>
<sequence>MTSIGTGYDLSNSVFSPDGRNFQVEYAVKAVENGATSIGIKCDDGVVFAVEKIVTSKLLVPKRNVKIQGIDRHIGCVYSGLIPDGRHFVNRGREEASNFKKLYSNAIPIPAFADRIGQYVQAHTLYNSVRPFGVTAIFGGIDENGPHLYMLEPSGTYWGYKGAATGKGRQTAKAELEKVIDQNSEGFSARDAVKQAAKIIYMAHEDNKEKDFELEISWCSKSETNGLHKFVEGELFDEAVEYAKKEIAGDEDSDSDNAMSSDDEDAGPDVATTTETPATEGNADRDGDIEIE</sequence>
<dbReference type="PROSITE" id="PS51475">
    <property type="entry name" value="PROTEASOME_ALPHA_2"/>
    <property type="match status" value="1"/>
</dbReference>